<dbReference type="InterPro" id="IPR036513">
    <property type="entry name" value="STAS_dom_sf"/>
</dbReference>
<dbReference type="CDD" id="cd07043">
    <property type="entry name" value="STAS_anti-anti-sigma_factors"/>
    <property type="match status" value="1"/>
</dbReference>
<organism evidence="2 3">
    <name type="scientific">Archangium gephyra</name>
    <dbReference type="NCBI Taxonomy" id="48"/>
    <lineage>
        <taxon>Bacteria</taxon>
        <taxon>Pseudomonadati</taxon>
        <taxon>Myxococcota</taxon>
        <taxon>Myxococcia</taxon>
        <taxon>Myxococcales</taxon>
        <taxon>Cystobacterineae</taxon>
        <taxon>Archangiaceae</taxon>
        <taxon>Archangium</taxon>
    </lineage>
</organism>
<dbReference type="Gene3D" id="3.30.750.24">
    <property type="entry name" value="STAS domain"/>
    <property type="match status" value="1"/>
</dbReference>
<protein>
    <recommendedName>
        <fullName evidence="1">STAS domain-containing protein</fullName>
    </recommendedName>
</protein>
<proteinExistence type="predicted"/>
<sequence>MRYGHHDQLSWLSLDGAVRYTDARRIKCFLDEVVLPQIGDTTVIDLRDVLSVDSTGLGLLAHIGRKCLSQFSRRAVILCPEGPVAQCLRAMQFDKLFTLTDTLDPPAELKIEPVPMNRTPPQGLASVMLGAHRDLCEVDEQNRARFTDVLDVLEREVAKRRS</sequence>
<dbReference type="Proteomes" id="UP000249061">
    <property type="component" value="Unassembled WGS sequence"/>
</dbReference>
<accession>A0A2W5TT89</accession>
<evidence type="ECO:0000259" key="1">
    <source>
        <dbReference type="PROSITE" id="PS50801"/>
    </source>
</evidence>
<dbReference type="AlphaFoldDB" id="A0A2W5TT89"/>
<comment type="caution">
    <text evidence="2">The sequence shown here is derived from an EMBL/GenBank/DDBJ whole genome shotgun (WGS) entry which is preliminary data.</text>
</comment>
<dbReference type="SUPFAM" id="SSF52091">
    <property type="entry name" value="SpoIIaa-like"/>
    <property type="match status" value="1"/>
</dbReference>
<feature type="domain" description="STAS" evidence="1">
    <location>
        <begin position="12"/>
        <end position="127"/>
    </location>
</feature>
<evidence type="ECO:0000313" key="2">
    <source>
        <dbReference type="EMBL" id="PZR14545.1"/>
    </source>
</evidence>
<dbReference type="PROSITE" id="PS50801">
    <property type="entry name" value="STAS"/>
    <property type="match status" value="1"/>
</dbReference>
<gene>
    <name evidence="2" type="ORF">DI536_10880</name>
</gene>
<name>A0A2W5TT89_9BACT</name>
<reference evidence="2 3" key="1">
    <citation type="submission" date="2017-08" db="EMBL/GenBank/DDBJ databases">
        <title>Infants hospitalized years apart are colonized by the same room-sourced microbial strains.</title>
        <authorList>
            <person name="Brooks B."/>
            <person name="Olm M.R."/>
            <person name="Firek B.A."/>
            <person name="Baker R."/>
            <person name="Thomas B.C."/>
            <person name="Morowitz M.J."/>
            <person name="Banfield J.F."/>
        </authorList>
    </citation>
    <scope>NUCLEOTIDE SEQUENCE [LARGE SCALE GENOMIC DNA]</scope>
    <source>
        <strain evidence="2">S2_003_000_R2_14</strain>
    </source>
</reference>
<dbReference type="Pfam" id="PF01740">
    <property type="entry name" value="STAS"/>
    <property type="match status" value="1"/>
</dbReference>
<evidence type="ECO:0000313" key="3">
    <source>
        <dbReference type="Proteomes" id="UP000249061"/>
    </source>
</evidence>
<dbReference type="InterPro" id="IPR002645">
    <property type="entry name" value="STAS_dom"/>
</dbReference>
<dbReference type="EMBL" id="QFQP01000007">
    <property type="protein sequence ID" value="PZR14545.1"/>
    <property type="molecule type" value="Genomic_DNA"/>
</dbReference>